<name>A0ABV0SCN9_9TELE</name>
<organism evidence="1 2">
    <name type="scientific">Xenoophorus captivus</name>
    <dbReference type="NCBI Taxonomy" id="1517983"/>
    <lineage>
        <taxon>Eukaryota</taxon>
        <taxon>Metazoa</taxon>
        <taxon>Chordata</taxon>
        <taxon>Craniata</taxon>
        <taxon>Vertebrata</taxon>
        <taxon>Euteleostomi</taxon>
        <taxon>Actinopterygii</taxon>
        <taxon>Neopterygii</taxon>
        <taxon>Teleostei</taxon>
        <taxon>Neoteleostei</taxon>
        <taxon>Acanthomorphata</taxon>
        <taxon>Ovalentaria</taxon>
        <taxon>Atherinomorphae</taxon>
        <taxon>Cyprinodontiformes</taxon>
        <taxon>Goodeidae</taxon>
        <taxon>Xenoophorus</taxon>
    </lineage>
</organism>
<dbReference type="Proteomes" id="UP001434883">
    <property type="component" value="Unassembled WGS sequence"/>
</dbReference>
<keyword evidence="2" id="KW-1185">Reference proteome</keyword>
<feature type="non-terminal residue" evidence="1">
    <location>
        <position position="1"/>
    </location>
</feature>
<sequence length="54" mass="5675">SAGSCIVYSQAAGGEVPFGCCVMVLLFITEPLSQGLIEQAAMRGSSFLFDVNCR</sequence>
<comment type="caution">
    <text evidence="1">The sequence shown here is derived from an EMBL/GenBank/DDBJ whole genome shotgun (WGS) entry which is preliminary data.</text>
</comment>
<evidence type="ECO:0000313" key="2">
    <source>
        <dbReference type="Proteomes" id="UP001434883"/>
    </source>
</evidence>
<evidence type="ECO:0000313" key="1">
    <source>
        <dbReference type="EMBL" id="MEQ2218320.1"/>
    </source>
</evidence>
<proteinExistence type="predicted"/>
<protein>
    <submittedName>
        <fullName evidence="1">Uncharacterized protein</fullName>
    </submittedName>
</protein>
<gene>
    <name evidence="1" type="ORF">XENOCAPTIV_001586</name>
</gene>
<dbReference type="EMBL" id="JAHRIN010076772">
    <property type="protein sequence ID" value="MEQ2218320.1"/>
    <property type="molecule type" value="Genomic_DNA"/>
</dbReference>
<reference evidence="1 2" key="1">
    <citation type="submission" date="2021-06" db="EMBL/GenBank/DDBJ databases">
        <authorList>
            <person name="Palmer J.M."/>
        </authorList>
    </citation>
    <scope>NUCLEOTIDE SEQUENCE [LARGE SCALE GENOMIC DNA]</scope>
    <source>
        <strain evidence="1 2">XC_2019</strain>
        <tissue evidence="1">Muscle</tissue>
    </source>
</reference>
<accession>A0ABV0SCN9</accession>